<dbReference type="EMBL" id="MU795757">
    <property type="protein sequence ID" value="KAJ3804917.1"/>
    <property type="molecule type" value="Genomic_DNA"/>
</dbReference>
<reference evidence="1" key="1">
    <citation type="submission" date="2022-09" db="EMBL/GenBank/DDBJ databases">
        <title>A Global Phylogenomic Analysis of the Shiitake Genus Lentinula.</title>
        <authorList>
            <consortium name="DOE Joint Genome Institute"/>
            <person name="Sierra-Patev S."/>
            <person name="Min B."/>
            <person name="Naranjo-Ortiz M."/>
            <person name="Looney B."/>
            <person name="Konkel Z."/>
            <person name="Slot J.C."/>
            <person name="Sakamoto Y."/>
            <person name="Steenwyk J.L."/>
            <person name="Rokas A."/>
            <person name="Carro J."/>
            <person name="Camarero S."/>
            <person name="Ferreira P."/>
            <person name="Molpeceres G."/>
            <person name="Ruiz-Duenas F.J."/>
            <person name="Serrano A."/>
            <person name="Henrissat B."/>
            <person name="Drula E."/>
            <person name="Hughes K.W."/>
            <person name="Mata J.L."/>
            <person name="Ishikawa N.K."/>
            <person name="Vargas-Isla R."/>
            <person name="Ushijima S."/>
            <person name="Smith C.A."/>
            <person name="Ahrendt S."/>
            <person name="Andreopoulos W."/>
            <person name="He G."/>
            <person name="Labutti K."/>
            <person name="Lipzen A."/>
            <person name="Ng V."/>
            <person name="Riley R."/>
            <person name="Sandor L."/>
            <person name="Barry K."/>
            <person name="Martinez A.T."/>
            <person name="Xiao Y."/>
            <person name="Gibbons J.G."/>
            <person name="Terashima K."/>
            <person name="Grigoriev I.V."/>
            <person name="Hibbett D.S."/>
        </authorList>
    </citation>
    <scope>NUCLEOTIDE SEQUENCE</scope>
    <source>
        <strain evidence="1">TMI1499</strain>
    </source>
</reference>
<comment type="caution">
    <text evidence="1">The sequence shown here is derived from an EMBL/GenBank/DDBJ whole genome shotgun (WGS) entry which is preliminary data.</text>
</comment>
<dbReference type="Proteomes" id="UP001163835">
    <property type="component" value="Unassembled WGS sequence"/>
</dbReference>
<organism evidence="1 2">
    <name type="scientific">Lentinula aff. lateritia</name>
    <dbReference type="NCBI Taxonomy" id="2804960"/>
    <lineage>
        <taxon>Eukaryota</taxon>
        <taxon>Fungi</taxon>
        <taxon>Dikarya</taxon>
        <taxon>Basidiomycota</taxon>
        <taxon>Agaricomycotina</taxon>
        <taxon>Agaricomycetes</taxon>
        <taxon>Agaricomycetidae</taxon>
        <taxon>Agaricales</taxon>
        <taxon>Marasmiineae</taxon>
        <taxon>Omphalotaceae</taxon>
        <taxon>Lentinula</taxon>
    </lineage>
</organism>
<keyword evidence="2" id="KW-1185">Reference proteome</keyword>
<evidence type="ECO:0000313" key="1">
    <source>
        <dbReference type="EMBL" id="KAJ3804917.1"/>
    </source>
</evidence>
<name>A0ACC1TJP2_9AGAR</name>
<proteinExistence type="predicted"/>
<evidence type="ECO:0000313" key="2">
    <source>
        <dbReference type="Proteomes" id="UP001163835"/>
    </source>
</evidence>
<accession>A0ACC1TJP2</accession>
<protein>
    <submittedName>
        <fullName evidence="1">Uncharacterized protein</fullName>
    </submittedName>
</protein>
<gene>
    <name evidence="1" type="ORF">F5876DRAFT_82426</name>
</gene>
<sequence length="170" mass="18507">MPPNLLSLSGTSPSPLGNLLTPPPDLLKPPPETQYLHSHLPPDKPGNSSTLPSARPHDPIYASTSHLSTPTPQRLPFGEPTSPKPPRAPQLLHKLWDLDLGNVEAIPYVELRTASPLLPPPLEDARRYPHFPGPPSRAYTLSGAHTFETVKSMPRASMLLLGIPKIYPLL</sequence>